<dbReference type="AlphaFoldDB" id="A0A7V4WUN5"/>
<proteinExistence type="predicted"/>
<dbReference type="InterPro" id="IPR006664">
    <property type="entry name" value="OMP_bac"/>
</dbReference>
<dbReference type="SUPFAM" id="SSF103088">
    <property type="entry name" value="OmpA-like"/>
    <property type="match status" value="1"/>
</dbReference>
<protein>
    <recommendedName>
        <fullName evidence="6">OmpA-like domain-containing protein</fullName>
    </recommendedName>
</protein>
<sequence>MNKRRQLISSVFHITVFTLLTNTILLAQNDPKQNFFAEYEKLIDELRKNDAEILSPENYKMALEKYKEADADYENRESVVSIRSKLDESRKYALRAMEVVKLAKLTLGTTLEARNAALDANAPLYAPDLWDKAEEEMQDACENLEDDDMEDARQYGASALNYYRQAELMAIKNGILGDARTQIDLARQADAEKYCYHTFQNAQNLLAETEQILNSNPYAKEEAIQKALEAAYEGRHAQYLAARIKTLMDNEQEWEKVFLGFEDKIKTLSEPFKYHPKFDDGFDTSVRTLLAHITELKDEKERLLKENSELDEELSRLREKEASTSAELQKKEERERKIQKVKDLFTPSEAKVIYEGDKLILRLVGLTFAPAKAVIQPEYFSLLTKVQRAIREFPDKYILVEGHTDAYGNAIQNKRLSEERARAVKEYLMANMELDPQQIDSFGYGDQKPIATNKTREGRSKNRRIEVVISLEEE</sequence>
<dbReference type="CDD" id="cd07185">
    <property type="entry name" value="OmpA_C-like"/>
    <property type="match status" value="1"/>
</dbReference>
<evidence type="ECO:0000256" key="5">
    <source>
        <dbReference type="SAM" id="Coils"/>
    </source>
</evidence>
<dbReference type="InterPro" id="IPR050330">
    <property type="entry name" value="Bact_OuterMem_StrucFunc"/>
</dbReference>
<keyword evidence="5" id="KW-0175">Coiled coil</keyword>
<feature type="coiled-coil region" evidence="5">
    <location>
        <begin position="286"/>
        <end position="334"/>
    </location>
</feature>
<dbReference type="Proteomes" id="UP000885779">
    <property type="component" value="Unassembled WGS sequence"/>
</dbReference>
<evidence type="ECO:0000256" key="1">
    <source>
        <dbReference type="ARBA" id="ARBA00004442"/>
    </source>
</evidence>
<dbReference type="PANTHER" id="PTHR30329">
    <property type="entry name" value="STATOR ELEMENT OF FLAGELLAR MOTOR COMPLEX"/>
    <property type="match status" value="1"/>
</dbReference>
<evidence type="ECO:0000256" key="3">
    <source>
        <dbReference type="ARBA" id="ARBA00023237"/>
    </source>
</evidence>
<dbReference type="GO" id="GO:0009279">
    <property type="term" value="C:cell outer membrane"/>
    <property type="evidence" value="ECO:0007669"/>
    <property type="project" value="UniProtKB-SubCell"/>
</dbReference>
<feature type="domain" description="OmpA-like" evidence="6">
    <location>
        <begin position="355"/>
        <end position="473"/>
    </location>
</feature>
<evidence type="ECO:0000259" key="6">
    <source>
        <dbReference type="PROSITE" id="PS51123"/>
    </source>
</evidence>
<keyword evidence="3" id="KW-0998">Cell outer membrane</keyword>
<accession>A0A7V4WUN5</accession>
<reference evidence="7" key="1">
    <citation type="journal article" date="2020" name="mSystems">
        <title>Genome- and Community-Level Interaction Insights into Carbon Utilization and Element Cycling Functions of Hydrothermarchaeota in Hydrothermal Sediment.</title>
        <authorList>
            <person name="Zhou Z."/>
            <person name="Liu Y."/>
            <person name="Xu W."/>
            <person name="Pan J."/>
            <person name="Luo Z.H."/>
            <person name="Li M."/>
        </authorList>
    </citation>
    <scope>NUCLEOTIDE SEQUENCE [LARGE SCALE GENOMIC DNA]</scope>
    <source>
        <strain evidence="7">HyVt-577</strain>
    </source>
</reference>
<dbReference type="PRINTS" id="PR01021">
    <property type="entry name" value="OMPADOMAIN"/>
</dbReference>
<dbReference type="EMBL" id="DRQG01000044">
    <property type="protein sequence ID" value="HGY55038.1"/>
    <property type="molecule type" value="Genomic_DNA"/>
</dbReference>
<dbReference type="PANTHER" id="PTHR30329:SF21">
    <property type="entry name" value="LIPOPROTEIN YIAD-RELATED"/>
    <property type="match status" value="1"/>
</dbReference>
<dbReference type="PROSITE" id="PS51123">
    <property type="entry name" value="OMPA_2"/>
    <property type="match status" value="1"/>
</dbReference>
<evidence type="ECO:0000256" key="2">
    <source>
        <dbReference type="ARBA" id="ARBA00023136"/>
    </source>
</evidence>
<name>A0A7V4WUN5_CALAY</name>
<dbReference type="InterPro" id="IPR006665">
    <property type="entry name" value="OmpA-like"/>
</dbReference>
<gene>
    <name evidence="7" type="ORF">ENK44_05010</name>
</gene>
<comment type="caution">
    <text evidence="7">The sequence shown here is derived from an EMBL/GenBank/DDBJ whole genome shotgun (WGS) entry which is preliminary data.</text>
</comment>
<evidence type="ECO:0000313" key="7">
    <source>
        <dbReference type="EMBL" id="HGY55038.1"/>
    </source>
</evidence>
<evidence type="ECO:0000256" key="4">
    <source>
        <dbReference type="PROSITE-ProRule" id="PRU00473"/>
    </source>
</evidence>
<keyword evidence="2 4" id="KW-0472">Membrane</keyword>
<comment type="subcellular location">
    <subcellularLocation>
        <location evidence="1">Cell outer membrane</location>
    </subcellularLocation>
</comment>
<dbReference type="InterPro" id="IPR036737">
    <property type="entry name" value="OmpA-like_sf"/>
</dbReference>
<organism evidence="7">
    <name type="scientific">Caldithrix abyssi</name>
    <dbReference type="NCBI Taxonomy" id="187145"/>
    <lineage>
        <taxon>Bacteria</taxon>
        <taxon>Pseudomonadati</taxon>
        <taxon>Calditrichota</taxon>
        <taxon>Calditrichia</taxon>
        <taxon>Calditrichales</taxon>
        <taxon>Calditrichaceae</taxon>
        <taxon>Caldithrix</taxon>
    </lineage>
</organism>
<dbReference type="Pfam" id="PF00691">
    <property type="entry name" value="OmpA"/>
    <property type="match status" value="1"/>
</dbReference>
<dbReference type="Gene3D" id="3.30.1330.60">
    <property type="entry name" value="OmpA-like domain"/>
    <property type="match status" value="1"/>
</dbReference>